<proteinExistence type="predicted"/>
<protein>
    <submittedName>
        <fullName evidence="2">GNAT family N-acetyltransferase</fullName>
    </submittedName>
</protein>
<dbReference type="SUPFAM" id="SSF55729">
    <property type="entry name" value="Acyl-CoA N-acyltransferases (Nat)"/>
    <property type="match status" value="1"/>
</dbReference>
<gene>
    <name evidence="2" type="ORF">IAQ67_14175</name>
</gene>
<dbReference type="EMBL" id="CP061172">
    <property type="protein sequence ID" value="QNR70160.1"/>
    <property type="molecule type" value="Genomic_DNA"/>
</dbReference>
<dbReference type="AlphaFoldDB" id="A0A7H0YGF2"/>
<evidence type="ECO:0000313" key="3">
    <source>
        <dbReference type="Proteomes" id="UP000516384"/>
    </source>
</evidence>
<sequence length="76" mass="8529">MVSNDQIISTVSVARHESVRTMFDYPYDYPFIWCFATDPAYGKKGIGGRLLNKVEDTIYQEMLSPAVALSTATLHP</sequence>
<dbReference type="Pfam" id="PF00583">
    <property type="entry name" value="Acetyltransf_1"/>
    <property type="match status" value="1"/>
</dbReference>
<dbReference type="Gene3D" id="3.40.630.30">
    <property type="match status" value="1"/>
</dbReference>
<organism evidence="2 3">
    <name type="scientific">Paenibacillus peoriae</name>
    <dbReference type="NCBI Taxonomy" id="59893"/>
    <lineage>
        <taxon>Bacteria</taxon>
        <taxon>Bacillati</taxon>
        <taxon>Bacillota</taxon>
        <taxon>Bacilli</taxon>
        <taxon>Bacillales</taxon>
        <taxon>Paenibacillaceae</taxon>
        <taxon>Paenibacillus</taxon>
    </lineage>
</organism>
<evidence type="ECO:0000259" key="1">
    <source>
        <dbReference type="Pfam" id="PF00583"/>
    </source>
</evidence>
<keyword evidence="2" id="KW-0808">Transferase</keyword>
<dbReference type="CDD" id="cd04301">
    <property type="entry name" value="NAT_SF"/>
    <property type="match status" value="1"/>
</dbReference>
<dbReference type="GO" id="GO:0016747">
    <property type="term" value="F:acyltransferase activity, transferring groups other than amino-acyl groups"/>
    <property type="evidence" value="ECO:0007669"/>
    <property type="project" value="InterPro"/>
</dbReference>
<feature type="domain" description="N-acetyltransferase" evidence="1">
    <location>
        <begin position="4"/>
        <end position="61"/>
    </location>
</feature>
<reference evidence="2 3" key="1">
    <citation type="submission" date="2020-09" db="EMBL/GenBank/DDBJ databases">
        <title>Characterization of Paenibacillus peoriae strain ZF390 with broad-spectrum antimicrobial activity as a potential biocontrol agent.</title>
        <authorList>
            <person name="Li L."/>
            <person name="Zhao Y."/>
            <person name="Li B."/>
            <person name="Xie X."/>
        </authorList>
    </citation>
    <scope>NUCLEOTIDE SEQUENCE [LARGE SCALE GENOMIC DNA]</scope>
    <source>
        <strain evidence="2 3">ZF390</strain>
    </source>
</reference>
<name>A0A7H0YGF2_9BACL</name>
<accession>A0A7H0YGF2</accession>
<dbReference type="InterPro" id="IPR016181">
    <property type="entry name" value="Acyl_CoA_acyltransferase"/>
</dbReference>
<dbReference type="InterPro" id="IPR000182">
    <property type="entry name" value="GNAT_dom"/>
</dbReference>
<evidence type="ECO:0000313" key="2">
    <source>
        <dbReference type="EMBL" id="QNR70160.1"/>
    </source>
</evidence>
<dbReference type="Proteomes" id="UP000516384">
    <property type="component" value="Chromosome"/>
</dbReference>